<comment type="caution">
    <text evidence="1">The sequence shown here is derived from an EMBL/GenBank/DDBJ whole genome shotgun (WGS) entry which is preliminary data.</text>
</comment>
<keyword evidence="2" id="KW-1185">Reference proteome</keyword>
<name>A0ABU9CTG7_9NOCA</name>
<reference evidence="1 2" key="1">
    <citation type="submission" date="2024-03" db="EMBL/GenBank/DDBJ databases">
        <title>Rhodococcus navarretei sp. nov. and Pseudarthrobacter quantumdoti sp. nov., two new species with the ability to biosynthesize Quantum Dots isolated from soil samples at Union Glacier, Antarctica.</title>
        <authorList>
            <person name="Vargas M."/>
        </authorList>
    </citation>
    <scope>NUCLEOTIDE SEQUENCE [LARGE SCALE GENOMIC DNA]</scope>
    <source>
        <strain evidence="1 2">EXRC-4A-4</strain>
    </source>
</reference>
<dbReference type="Proteomes" id="UP001456513">
    <property type="component" value="Unassembled WGS sequence"/>
</dbReference>
<evidence type="ECO:0000313" key="2">
    <source>
        <dbReference type="Proteomes" id="UP001456513"/>
    </source>
</evidence>
<evidence type="ECO:0000313" key="1">
    <source>
        <dbReference type="EMBL" id="MEK8070701.1"/>
    </source>
</evidence>
<gene>
    <name evidence="1" type="ORF">AABD04_07565</name>
</gene>
<dbReference type="InterPro" id="IPR025488">
    <property type="entry name" value="DUF4380"/>
</dbReference>
<dbReference type="Pfam" id="PF14315">
    <property type="entry name" value="DUF4380"/>
    <property type="match status" value="1"/>
</dbReference>
<dbReference type="RefSeq" id="WP_341442985.1">
    <property type="nucleotide sequence ID" value="NZ_JBBPCN010000001.1"/>
</dbReference>
<protein>
    <submittedName>
        <fullName evidence="1">DUF4380 domain-containing protein</fullName>
    </submittedName>
</protein>
<dbReference type="EMBL" id="JBBPCN010000001">
    <property type="protein sequence ID" value="MEK8070701.1"/>
    <property type="molecule type" value="Genomic_DNA"/>
</dbReference>
<accession>A0ABU9CTG7</accession>
<proteinExistence type="predicted"/>
<organism evidence="1 2">
    <name type="scientific">Rhodococcus navarretei</name>
    <dbReference type="NCBI Taxonomy" id="3128981"/>
    <lineage>
        <taxon>Bacteria</taxon>
        <taxon>Bacillati</taxon>
        <taxon>Actinomycetota</taxon>
        <taxon>Actinomycetes</taxon>
        <taxon>Mycobacteriales</taxon>
        <taxon>Nocardiaceae</taxon>
        <taxon>Rhodococcus</taxon>
    </lineage>
</organism>
<sequence length="392" mass="41873">MHMPAEVATEIDEGGGSRPDVVWIDNGVLRLGFVPALGGRLLSMRLRGQELLWRNASLLDDALHPVGSHVPEPVSGAMSLWNNYGGDKTWPAPQGWSASTEWAGPPDPVLDSGYYDWTVDRTDKSTTVTMTSGHDPRTGLTVTRAFCVTRGQSAYDVHLCAQNTSENNVRWALWNVTQRAGGEPGSGGVDIGIEPGDHRTVELAVGTAAPRVDALGTDRLHVAHQDVVGKVGVPGASGWLAHSAFGTTATQTFTVDPTAEYPDQGSRVEVWMEHPLTHPITHLGGLHPSARIVEIELLGPSTALAPGDRTDYRYRSGVSEGSGDVRAVTSVGHWEGDDRFCSYISGDLVVDGEAVTFARAGDALTIAVVGDVMLRDHTGTDYDVTPARKDTP</sequence>